<dbReference type="Proteomes" id="UP000294746">
    <property type="component" value="Unassembled WGS sequence"/>
</dbReference>
<dbReference type="RefSeq" id="WP_131849342.1">
    <property type="nucleotide sequence ID" value="NZ_SLXV01000032.1"/>
</dbReference>
<dbReference type="InterPro" id="IPR008792">
    <property type="entry name" value="PQQD"/>
</dbReference>
<reference evidence="1 2" key="1">
    <citation type="submission" date="2019-03" db="EMBL/GenBank/DDBJ databases">
        <title>Genomic Encyclopedia of Type Strains, Phase IV (KMG-IV): sequencing the most valuable type-strain genomes for metagenomic binning, comparative biology and taxonomic classification.</title>
        <authorList>
            <person name="Goeker M."/>
        </authorList>
    </citation>
    <scope>NUCLEOTIDE SEQUENCE [LARGE SCALE GENOMIC DNA]</scope>
    <source>
        <strain evidence="1 2">DSM 46831</strain>
    </source>
</reference>
<keyword evidence="2" id="KW-1185">Reference proteome</keyword>
<proteinExistence type="predicted"/>
<protein>
    <submittedName>
        <fullName evidence="1">Coenzyme PQQ synthesis protein D (PqqD)</fullName>
    </submittedName>
</protein>
<comment type="caution">
    <text evidence="1">The sequence shown here is derived from an EMBL/GenBank/DDBJ whole genome shotgun (WGS) entry which is preliminary data.</text>
</comment>
<dbReference type="InterPro" id="IPR041881">
    <property type="entry name" value="PqqD_sf"/>
</dbReference>
<gene>
    <name evidence="1" type="ORF">EDD57_13227</name>
</gene>
<sequence>MQFSIPEHIHLTEIEGRWVLLDCLTNRFFAINKTGAEFLEQVNLCGEVELAIQYISKTYEIPFERAKYDMKHFVRSLSERELVFEI</sequence>
<dbReference type="Pfam" id="PF05402">
    <property type="entry name" value="PqqD"/>
    <property type="match status" value="1"/>
</dbReference>
<dbReference type="OrthoDB" id="2882895at2"/>
<evidence type="ECO:0000313" key="2">
    <source>
        <dbReference type="Proteomes" id="UP000294746"/>
    </source>
</evidence>
<accession>A0A4R2S2K5</accession>
<organism evidence="1 2">
    <name type="scientific">Baia soyae</name>
    <dbReference type="NCBI Taxonomy" id="1544746"/>
    <lineage>
        <taxon>Bacteria</taxon>
        <taxon>Bacillati</taxon>
        <taxon>Bacillota</taxon>
        <taxon>Bacilli</taxon>
        <taxon>Bacillales</taxon>
        <taxon>Thermoactinomycetaceae</taxon>
        <taxon>Baia</taxon>
    </lineage>
</organism>
<evidence type="ECO:0000313" key="1">
    <source>
        <dbReference type="EMBL" id="TCP65545.1"/>
    </source>
</evidence>
<dbReference type="AlphaFoldDB" id="A0A4R2S2K5"/>
<dbReference type="Gene3D" id="1.10.10.1150">
    <property type="entry name" value="Coenzyme PQQ synthesis protein D (PqqD)"/>
    <property type="match status" value="1"/>
</dbReference>
<name>A0A4R2S2K5_9BACL</name>
<dbReference type="EMBL" id="SLXV01000032">
    <property type="protein sequence ID" value="TCP65545.1"/>
    <property type="molecule type" value="Genomic_DNA"/>
</dbReference>